<keyword evidence="3" id="KW-0539">Nucleus</keyword>
<dbReference type="PANTHER" id="PTHR19303:SF73">
    <property type="entry name" value="PROTEIN PDC2"/>
    <property type="match status" value="1"/>
</dbReference>
<feature type="region of interest" description="Disordered" evidence="4">
    <location>
        <begin position="704"/>
        <end position="741"/>
    </location>
</feature>
<feature type="compositionally biased region" description="Basic residues" evidence="4">
    <location>
        <begin position="162"/>
        <end position="171"/>
    </location>
</feature>
<dbReference type="Pfam" id="PF03221">
    <property type="entry name" value="HTH_Tnp_Tc5"/>
    <property type="match status" value="1"/>
</dbReference>
<feature type="compositionally biased region" description="Polar residues" evidence="4">
    <location>
        <begin position="263"/>
        <end position="282"/>
    </location>
</feature>
<evidence type="ECO:0000313" key="7">
    <source>
        <dbReference type="Proteomes" id="UP000821866"/>
    </source>
</evidence>
<dbReference type="InterPro" id="IPR009057">
    <property type="entry name" value="Homeodomain-like_sf"/>
</dbReference>
<keyword evidence="2" id="KW-0238">DNA-binding</keyword>
<feature type="compositionally biased region" description="Basic and acidic residues" evidence="4">
    <location>
        <begin position="455"/>
        <end position="468"/>
    </location>
</feature>
<feature type="region of interest" description="Disordered" evidence="4">
    <location>
        <begin position="544"/>
        <end position="601"/>
    </location>
</feature>
<dbReference type="VEuPathDB" id="VectorBase:LOC119184640"/>
<reference evidence="6" key="2">
    <citation type="submission" date="2021-09" db="EMBL/GenBank/DDBJ databases">
        <authorList>
            <person name="Jia N."/>
            <person name="Wang J."/>
            <person name="Shi W."/>
            <person name="Du L."/>
            <person name="Sun Y."/>
            <person name="Zhan W."/>
            <person name="Jiang J."/>
            <person name="Wang Q."/>
            <person name="Zhang B."/>
            <person name="Ji P."/>
            <person name="Sakyi L.B."/>
            <person name="Cui X."/>
            <person name="Yuan T."/>
            <person name="Jiang B."/>
            <person name="Yang W."/>
            <person name="Lam T.T.-Y."/>
            <person name="Chang Q."/>
            <person name="Ding S."/>
            <person name="Wang X."/>
            <person name="Zhu J."/>
            <person name="Ruan X."/>
            <person name="Zhao L."/>
            <person name="Wei J."/>
            <person name="Que T."/>
            <person name="Du C."/>
            <person name="Cheng J."/>
            <person name="Dai P."/>
            <person name="Han X."/>
            <person name="Huang E."/>
            <person name="Gao Y."/>
            <person name="Liu J."/>
            <person name="Shao H."/>
            <person name="Ye R."/>
            <person name="Li L."/>
            <person name="Wei W."/>
            <person name="Wang X."/>
            <person name="Wang C."/>
            <person name="Huo Q."/>
            <person name="Li W."/>
            <person name="Guo W."/>
            <person name="Chen H."/>
            <person name="Chen S."/>
            <person name="Zhou L."/>
            <person name="Zhou L."/>
            <person name="Ni X."/>
            <person name="Tian J."/>
            <person name="Zhou Y."/>
            <person name="Sheng Y."/>
            <person name="Liu T."/>
            <person name="Pan Y."/>
            <person name="Xia L."/>
            <person name="Li J."/>
            <person name="Zhao F."/>
            <person name="Cao W."/>
        </authorList>
    </citation>
    <scope>NUCLEOTIDE SEQUENCE</scope>
    <source>
        <strain evidence="6">Rmic-2018</strain>
        <tissue evidence="6">Larvae</tissue>
    </source>
</reference>
<dbReference type="InterPro" id="IPR007889">
    <property type="entry name" value="HTH_Psq"/>
</dbReference>
<feature type="region of interest" description="Disordered" evidence="4">
    <location>
        <begin position="455"/>
        <end position="494"/>
    </location>
</feature>
<keyword evidence="7" id="KW-1185">Reference proteome</keyword>
<dbReference type="VEuPathDB" id="VectorBase:LOC119168324"/>
<proteinExistence type="predicted"/>
<dbReference type="Pfam" id="PF04218">
    <property type="entry name" value="CENP-B_N"/>
    <property type="match status" value="1"/>
</dbReference>
<feature type="compositionally biased region" description="Basic and acidic residues" evidence="4">
    <location>
        <begin position="704"/>
        <end position="717"/>
    </location>
</feature>
<dbReference type="PANTHER" id="PTHR19303">
    <property type="entry name" value="TRANSPOSON"/>
    <property type="match status" value="1"/>
</dbReference>
<dbReference type="EMBL" id="JABSTU010000001">
    <property type="protein sequence ID" value="KAH8042048.1"/>
    <property type="molecule type" value="Genomic_DNA"/>
</dbReference>
<protein>
    <recommendedName>
        <fullName evidence="5">HTH CENPB-type domain-containing protein</fullName>
    </recommendedName>
</protein>
<reference evidence="6" key="1">
    <citation type="journal article" date="2020" name="Cell">
        <title>Large-Scale Comparative Analyses of Tick Genomes Elucidate Their Genetic Diversity and Vector Capacities.</title>
        <authorList>
            <consortium name="Tick Genome and Microbiome Consortium (TIGMIC)"/>
            <person name="Jia N."/>
            <person name="Wang J."/>
            <person name="Shi W."/>
            <person name="Du L."/>
            <person name="Sun Y."/>
            <person name="Zhan W."/>
            <person name="Jiang J.F."/>
            <person name="Wang Q."/>
            <person name="Zhang B."/>
            <person name="Ji P."/>
            <person name="Bell-Sakyi L."/>
            <person name="Cui X.M."/>
            <person name="Yuan T.T."/>
            <person name="Jiang B.G."/>
            <person name="Yang W.F."/>
            <person name="Lam T.T."/>
            <person name="Chang Q.C."/>
            <person name="Ding S.J."/>
            <person name="Wang X.J."/>
            <person name="Zhu J.G."/>
            <person name="Ruan X.D."/>
            <person name="Zhao L."/>
            <person name="Wei J.T."/>
            <person name="Ye R.Z."/>
            <person name="Que T.C."/>
            <person name="Du C.H."/>
            <person name="Zhou Y.H."/>
            <person name="Cheng J.X."/>
            <person name="Dai P.F."/>
            <person name="Guo W.B."/>
            <person name="Han X.H."/>
            <person name="Huang E.J."/>
            <person name="Li L.F."/>
            <person name="Wei W."/>
            <person name="Gao Y.C."/>
            <person name="Liu J.Z."/>
            <person name="Shao H.Z."/>
            <person name="Wang X."/>
            <person name="Wang C.C."/>
            <person name="Yang T.C."/>
            <person name="Huo Q.B."/>
            <person name="Li W."/>
            <person name="Chen H.Y."/>
            <person name="Chen S.E."/>
            <person name="Zhou L.G."/>
            <person name="Ni X.B."/>
            <person name="Tian J.H."/>
            <person name="Sheng Y."/>
            <person name="Liu T."/>
            <person name="Pan Y.S."/>
            <person name="Xia L.Y."/>
            <person name="Li J."/>
            <person name="Zhao F."/>
            <person name="Cao W.C."/>
        </authorList>
    </citation>
    <scope>NUCLEOTIDE SEQUENCE</scope>
    <source>
        <strain evidence="6">Rmic-2018</strain>
    </source>
</reference>
<feature type="region of interest" description="Disordered" evidence="4">
    <location>
        <begin position="973"/>
        <end position="992"/>
    </location>
</feature>
<dbReference type="SMART" id="SM00674">
    <property type="entry name" value="CENPB"/>
    <property type="match status" value="1"/>
</dbReference>
<comment type="subcellular location">
    <subcellularLocation>
        <location evidence="1">Nucleus</location>
    </subcellularLocation>
</comment>
<feature type="region of interest" description="Disordered" evidence="4">
    <location>
        <begin position="251"/>
        <end position="289"/>
    </location>
</feature>
<sequence length="992" mass="108565">MEPMEPNASANAMCHKATKRKQISLKDKLDIIEQVEKGKKQVDVAVAYGLSKQTVSTIINAKEVVLAKKVSGDLQPKRFRLREASYPDVEEALLMWLRDARSRNIPVNGLLLRKRAEQLAVVLNQEQFQCSEGWLSRFKSRHAIAVQGKDPANFQQLSWGTRKPRRHKPRAHSTSLEKIGEPGFGKQEVHVTAASGSHLAEKKRPATAVNTHTLVVECGTVKAPDGEGAATTAIESFRVDKQYLPEPTEDCAMRDDYTGPAKPQTQDKQCHSLASNTSQGSPTGKPVTKIGSSFEDLRYYKIPKIKQQVPSTKEHCSDISRTCPSLVDEIIKDMDKAYPKISGCYVSGSNYCPHRNQVNEMPKSPAKCPLEDNQSLSKSANIDCAPVSSQINQKKQMKICTVCKRKNVSERVGQGTCVRCSLYEEINNEQAAMKEQGRKQRLAVCEPVMPAELSARRSSSDVENKEMVAKIPTRPRSRSKSKSRTSNIDTVGSAALQANEHESIFKKRKRKTCYLTKPIISSSDHSSSSEDDVCVVAASAGSASLPLSEQARPQRKCRALSESPQNMRGEPPRKGIGEISEKPLTTGSKNGKAEAKLQRSQMVTDPSTVTFNEKPVDAAVKCPMRLPFLLSFEDDGTMSVTIRDSDCVSNQEKGFPTNEVGGLGLQPQEVGPSSSSDADYVSAFIASLQESGFNLNQGQAVRKSHLDKEHALTDTHTKKTGTKKKRTKAEEPISSKQEEPDALSTFALQPLPCLNSDSEITADTAAPSGCDDLLSSRVAQLHLDSLHTVSSCVHPTQVNSQRFRNALLQNFRDSSDTAKSVRSLAGNMDSSGSNASLDIVSLVDTVLVISKDAVGTTDKGHAGQGGVLCQLLDEYVKNIEGFLMSLSECAPSYRDKLVSALLPHGIVGLKTIIQLVWKMEAELQFLGRDRVSDLDKGIFSLLMEQADSLSKTTTEQDLPAFMTIEACIEPQLPTLADPPGEPVADDEQRTNW</sequence>
<evidence type="ECO:0000256" key="4">
    <source>
        <dbReference type="SAM" id="MobiDB-lite"/>
    </source>
</evidence>
<feature type="compositionally biased region" description="Basic residues" evidence="4">
    <location>
        <begin position="718"/>
        <end position="727"/>
    </location>
</feature>
<feature type="compositionally biased region" description="Basic and acidic residues" evidence="4">
    <location>
        <begin position="570"/>
        <end position="581"/>
    </location>
</feature>
<evidence type="ECO:0000313" key="6">
    <source>
        <dbReference type="EMBL" id="KAH8042048.1"/>
    </source>
</evidence>
<gene>
    <name evidence="6" type="ORF">HPB51_020161</name>
</gene>
<dbReference type="Gene3D" id="1.10.10.60">
    <property type="entry name" value="Homeodomain-like"/>
    <property type="match status" value="2"/>
</dbReference>
<dbReference type="InterPro" id="IPR006600">
    <property type="entry name" value="HTH_CenpB_DNA-bd_dom"/>
</dbReference>
<dbReference type="PROSITE" id="PS51253">
    <property type="entry name" value="HTH_CENPB"/>
    <property type="match status" value="1"/>
</dbReference>
<evidence type="ECO:0000259" key="5">
    <source>
        <dbReference type="PROSITE" id="PS51253"/>
    </source>
</evidence>
<dbReference type="GO" id="GO:0003677">
    <property type="term" value="F:DNA binding"/>
    <property type="evidence" value="ECO:0007669"/>
    <property type="project" value="UniProtKB-KW"/>
</dbReference>
<dbReference type="InterPro" id="IPR050863">
    <property type="entry name" value="CenT-Element_Derived"/>
</dbReference>
<feature type="compositionally biased region" description="Basic and acidic residues" evidence="4">
    <location>
        <begin position="728"/>
        <end position="739"/>
    </location>
</feature>
<evidence type="ECO:0000256" key="1">
    <source>
        <dbReference type="ARBA" id="ARBA00004123"/>
    </source>
</evidence>
<dbReference type="SUPFAM" id="SSF46689">
    <property type="entry name" value="Homeodomain-like"/>
    <property type="match status" value="2"/>
</dbReference>
<evidence type="ECO:0000256" key="3">
    <source>
        <dbReference type="ARBA" id="ARBA00023242"/>
    </source>
</evidence>
<evidence type="ECO:0000256" key="2">
    <source>
        <dbReference type="ARBA" id="ARBA00023125"/>
    </source>
</evidence>
<feature type="compositionally biased region" description="Basic residues" evidence="4">
    <location>
        <begin position="473"/>
        <end position="483"/>
    </location>
</feature>
<dbReference type="Proteomes" id="UP000821866">
    <property type="component" value="Chromosome 1"/>
</dbReference>
<comment type="caution">
    <text evidence="6">The sequence shown here is derived from an EMBL/GenBank/DDBJ whole genome shotgun (WGS) entry which is preliminary data.</text>
</comment>
<feature type="region of interest" description="Disordered" evidence="4">
    <location>
        <begin position="161"/>
        <end position="181"/>
    </location>
</feature>
<dbReference type="AlphaFoldDB" id="A0A9J6F8Y5"/>
<name>A0A9J6F8Y5_RHIMP</name>
<organism evidence="6 7">
    <name type="scientific">Rhipicephalus microplus</name>
    <name type="common">Cattle tick</name>
    <name type="synonym">Boophilus microplus</name>
    <dbReference type="NCBI Taxonomy" id="6941"/>
    <lineage>
        <taxon>Eukaryota</taxon>
        <taxon>Metazoa</taxon>
        <taxon>Ecdysozoa</taxon>
        <taxon>Arthropoda</taxon>
        <taxon>Chelicerata</taxon>
        <taxon>Arachnida</taxon>
        <taxon>Acari</taxon>
        <taxon>Parasitiformes</taxon>
        <taxon>Ixodida</taxon>
        <taxon>Ixodoidea</taxon>
        <taxon>Ixodidae</taxon>
        <taxon>Rhipicephalinae</taxon>
        <taxon>Rhipicephalus</taxon>
        <taxon>Boophilus</taxon>
    </lineage>
</organism>
<accession>A0A9J6F8Y5</accession>
<feature type="domain" description="HTH CENPB-type" evidence="5">
    <location>
        <begin position="77"/>
        <end position="148"/>
    </location>
</feature>
<dbReference type="GO" id="GO:0005634">
    <property type="term" value="C:nucleus"/>
    <property type="evidence" value="ECO:0007669"/>
    <property type="project" value="UniProtKB-SubCell"/>
</dbReference>